<evidence type="ECO:0000313" key="1">
    <source>
        <dbReference type="EMBL" id="MBB5858056.1"/>
    </source>
</evidence>
<dbReference type="RefSeq" id="WP_184904684.1">
    <property type="nucleotide sequence ID" value="NZ_JACHMX010000001.1"/>
</dbReference>
<reference evidence="1 2" key="1">
    <citation type="submission" date="2020-08" db="EMBL/GenBank/DDBJ databases">
        <title>Sequencing the genomes of 1000 actinobacteria strains.</title>
        <authorList>
            <person name="Klenk H.-P."/>
        </authorList>
    </citation>
    <scope>NUCLEOTIDE SEQUENCE [LARGE SCALE GENOMIC DNA]</scope>
    <source>
        <strain evidence="1 2">DSM 45272</strain>
    </source>
</reference>
<dbReference type="Proteomes" id="UP000580861">
    <property type="component" value="Unassembled WGS sequence"/>
</dbReference>
<keyword evidence="2" id="KW-1185">Reference proteome</keyword>
<evidence type="ECO:0008006" key="3">
    <source>
        <dbReference type="Google" id="ProtNLM"/>
    </source>
</evidence>
<dbReference type="AlphaFoldDB" id="A0A841BDI3"/>
<gene>
    <name evidence="1" type="ORF">HDA45_008143</name>
</gene>
<proteinExistence type="predicted"/>
<sequence>MADAYDIALALDALRSDADLWDAAADGLAPPRAAIDPLGLTPRDVMSYAAAKGLDKQYNQARALIQDMIDQAGSNFRALSSSLRTAADRYAHDEDQHALDIDRAGRGQ</sequence>
<name>A0A841BDI3_9PSEU</name>
<evidence type="ECO:0000313" key="2">
    <source>
        <dbReference type="Proteomes" id="UP000580861"/>
    </source>
</evidence>
<dbReference type="EMBL" id="JACHMX010000001">
    <property type="protein sequence ID" value="MBB5858056.1"/>
    <property type="molecule type" value="Genomic_DNA"/>
</dbReference>
<organism evidence="1 2">
    <name type="scientific">Amycolatopsis umgeniensis</name>
    <dbReference type="NCBI Taxonomy" id="336628"/>
    <lineage>
        <taxon>Bacteria</taxon>
        <taxon>Bacillati</taxon>
        <taxon>Actinomycetota</taxon>
        <taxon>Actinomycetes</taxon>
        <taxon>Pseudonocardiales</taxon>
        <taxon>Pseudonocardiaceae</taxon>
        <taxon>Amycolatopsis</taxon>
    </lineage>
</organism>
<accession>A0A841BDI3</accession>
<protein>
    <recommendedName>
        <fullName evidence="3">Excreted virulence factor EspC (Type VII ESX diderm)</fullName>
    </recommendedName>
</protein>
<comment type="caution">
    <text evidence="1">The sequence shown here is derived from an EMBL/GenBank/DDBJ whole genome shotgun (WGS) entry which is preliminary data.</text>
</comment>